<evidence type="ECO:0000256" key="3">
    <source>
        <dbReference type="ARBA" id="ARBA00006576"/>
    </source>
</evidence>
<evidence type="ECO:0000256" key="5">
    <source>
        <dbReference type="ARBA" id="ARBA00018266"/>
    </source>
</evidence>
<evidence type="ECO:0000313" key="18">
    <source>
        <dbReference type="Proteomes" id="UP000271227"/>
    </source>
</evidence>
<dbReference type="CDD" id="cd01283">
    <property type="entry name" value="cytidine_deaminase"/>
    <property type="match status" value="1"/>
</dbReference>
<feature type="binding site" evidence="13">
    <location>
        <begin position="75"/>
        <end position="81"/>
    </location>
    <ligand>
        <name>substrate</name>
    </ligand>
</feature>
<protein>
    <recommendedName>
        <fullName evidence="5 15">Cytidine deaminase</fullName>
        <ecNumber evidence="4 15">3.5.4.5</ecNumber>
    </recommendedName>
    <alternativeName>
        <fullName evidence="9 15">Cytidine aminohydrolase</fullName>
    </alternativeName>
</protein>
<evidence type="ECO:0000256" key="7">
    <source>
        <dbReference type="ARBA" id="ARBA00022801"/>
    </source>
</evidence>
<organism evidence="17 18">
    <name type="scientific">Eilatimonas milleporae</name>
    <dbReference type="NCBI Taxonomy" id="911205"/>
    <lineage>
        <taxon>Bacteria</taxon>
        <taxon>Pseudomonadati</taxon>
        <taxon>Pseudomonadota</taxon>
        <taxon>Alphaproteobacteria</taxon>
        <taxon>Kordiimonadales</taxon>
        <taxon>Kordiimonadaceae</taxon>
        <taxon>Eilatimonas</taxon>
    </lineage>
</organism>
<dbReference type="GO" id="GO:0042802">
    <property type="term" value="F:identical protein binding"/>
    <property type="evidence" value="ECO:0007669"/>
    <property type="project" value="UniProtKB-ARBA"/>
</dbReference>
<dbReference type="InterPro" id="IPR016192">
    <property type="entry name" value="APOBEC/CMP_deaminase_Zn-bd"/>
</dbReference>
<dbReference type="GO" id="GO:0008270">
    <property type="term" value="F:zinc ion binding"/>
    <property type="evidence" value="ECO:0007669"/>
    <property type="project" value="UniProtKB-UniRule"/>
</dbReference>
<feature type="active site" description="Proton donor" evidence="12">
    <location>
        <position position="88"/>
    </location>
</feature>
<dbReference type="PROSITE" id="PS51747">
    <property type="entry name" value="CYT_DCMP_DEAMINASES_2"/>
    <property type="match status" value="1"/>
</dbReference>
<proteinExistence type="inferred from homology"/>
<dbReference type="NCBIfam" id="TIGR01354">
    <property type="entry name" value="cyt_deam_tetra"/>
    <property type="match status" value="1"/>
</dbReference>
<reference evidence="17 18" key="1">
    <citation type="submission" date="2018-10" db="EMBL/GenBank/DDBJ databases">
        <title>Genomic Encyclopedia of Archaeal and Bacterial Type Strains, Phase II (KMG-II): from individual species to whole genera.</title>
        <authorList>
            <person name="Goeker M."/>
        </authorList>
    </citation>
    <scope>NUCLEOTIDE SEQUENCE [LARGE SCALE GENOMIC DNA]</scope>
    <source>
        <strain evidence="17 18">DSM 25217</strain>
    </source>
</reference>
<accession>A0A3M0DAA3</accession>
<dbReference type="InterPro" id="IPR050202">
    <property type="entry name" value="Cyt/Deoxycyt_deaminase"/>
</dbReference>
<comment type="function">
    <text evidence="2 15">This enzyme scavenges exogenous and endogenous cytidine and 2'-deoxycytidine for UMP synthesis.</text>
</comment>
<name>A0A3M0DAA3_9PROT</name>
<comment type="cofactor">
    <cofactor evidence="1 14 15">
        <name>Zn(2+)</name>
        <dbReference type="ChEBI" id="CHEBI:29105"/>
    </cofactor>
</comment>
<dbReference type="NCBIfam" id="NF004064">
    <property type="entry name" value="PRK05578.1"/>
    <property type="match status" value="1"/>
</dbReference>
<dbReference type="FunFam" id="3.40.140.10:FF:000008">
    <property type="entry name" value="Cytidine deaminase"/>
    <property type="match status" value="1"/>
</dbReference>
<comment type="similarity">
    <text evidence="3 15">Belongs to the cytidine and deoxycytidylate deaminase family.</text>
</comment>
<evidence type="ECO:0000256" key="9">
    <source>
        <dbReference type="ARBA" id="ARBA00032005"/>
    </source>
</evidence>
<dbReference type="EMBL" id="REFR01000001">
    <property type="protein sequence ID" value="RMB13063.1"/>
    <property type="molecule type" value="Genomic_DNA"/>
</dbReference>
<sequence>MKKIARTRDDEPETHDVKTHDAKIHHAKNMTRDNDLTALIAAAVAARQTAYAPYSNHPVGAAVRTVDGRVFAGCNVENAAYPLGNCAEAGAVSAMVLAGARALDHVVVVGPTTGEACTPCGGCRQVLREFAVPGAGVTICGPDGTVLLRTTCGDLLPHSFGPANVGEVRGE</sequence>
<comment type="catalytic activity">
    <reaction evidence="10 15">
        <text>2'-deoxycytidine + H2O + H(+) = 2'-deoxyuridine + NH4(+)</text>
        <dbReference type="Rhea" id="RHEA:13433"/>
        <dbReference type="ChEBI" id="CHEBI:15377"/>
        <dbReference type="ChEBI" id="CHEBI:15378"/>
        <dbReference type="ChEBI" id="CHEBI:15698"/>
        <dbReference type="ChEBI" id="CHEBI:16450"/>
        <dbReference type="ChEBI" id="CHEBI:28938"/>
        <dbReference type="EC" id="3.5.4.5"/>
    </reaction>
</comment>
<dbReference type="InterPro" id="IPR002125">
    <property type="entry name" value="CMP_dCMP_dom"/>
</dbReference>
<dbReference type="GO" id="GO:0055086">
    <property type="term" value="P:nucleobase-containing small molecule metabolic process"/>
    <property type="evidence" value="ECO:0007669"/>
    <property type="project" value="UniProtKB-ARBA"/>
</dbReference>
<dbReference type="AlphaFoldDB" id="A0A3M0DAA3"/>
<comment type="catalytic activity">
    <reaction evidence="11 15">
        <text>cytidine + H2O + H(+) = uridine + NH4(+)</text>
        <dbReference type="Rhea" id="RHEA:16069"/>
        <dbReference type="ChEBI" id="CHEBI:15377"/>
        <dbReference type="ChEBI" id="CHEBI:15378"/>
        <dbReference type="ChEBI" id="CHEBI:16704"/>
        <dbReference type="ChEBI" id="CHEBI:17562"/>
        <dbReference type="ChEBI" id="CHEBI:28938"/>
        <dbReference type="EC" id="3.5.4.5"/>
    </reaction>
</comment>
<keyword evidence="18" id="KW-1185">Reference proteome</keyword>
<evidence type="ECO:0000256" key="8">
    <source>
        <dbReference type="ARBA" id="ARBA00022833"/>
    </source>
</evidence>
<evidence type="ECO:0000256" key="10">
    <source>
        <dbReference type="ARBA" id="ARBA00049252"/>
    </source>
</evidence>
<keyword evidence="6 14" id="KW-0479">Metal-binding</keyword>
<feature type="domain" description="CMP/dCMP-type deaminase" evidence="16">
    <location>
        <begin position="34"/>
        <end position="163"/>
    </location>
</feature>
<evidence type="ECO:0000313" key="17">
    <source>
        <dbReference type="EMBL" id="RMB13063.1"/>
    </source>
</evidence>
<feature type="binding site" evidence="14">
    <location>
        <position position="86"/>
    </location>
    <ligand>
        <name>Zn(2+)</name>
        <dbReference type="ChEBI" id="CHEBI:29105"/>
        <note>catalytic</note>
    </ligand>
</feature>
<dbReference type="Proteomes" id="UP000271227">
    <property type="component" value="Unassembled WGS sequence"/>
</dbReference>
<dbReference type="InterPro" id="IPR006262">
    <property type="entry name" value="Cyt_deam_tetra"/>
</dbReference>
<evidence type="ECO:0000256" key="6">
    <source>
        <dbReference type="ARBA" id="ARBA00022723"/>
    </source>
</evidence>
<evidence type="ECO:0000256" key="13">
    <source>
        <dbReference type="PIRSR" id="PIRSR606262-2"/>
    </source>
</evidence>
<dbReference type="InParanoid" id="A0A3M0DAA3"/>
<dbReference type="PANTHER" id="PTHR11644">
    <property type="entry name" value="CYTIDINE DEAMINASE"/>
    <property type="match status" value="1"/>
</dbReference>
<feature type="binding site" evidence="14">
    <location>
        <position position="120"/>
    </location>
    <ligand>
        <name>Zn(2+)</name>
        <dbReference type="ChEBI" id="CHEBI:29105"/>
        <note>catalytic</note>
    </ligand>
</feature>
<dbReference type="OrthoDB" id="9795347at2"/>
<dbReference type="GO" id="GO:0005829">
    <property type="term" value="C:cytosol"/>
    <property type="evidence" value="ECO:0007669"/>
    <property type="project" value="TreeGrafter"/>
</dbReference>
<keyword evidence="7 15" id="KW-0378">Hydrolase</keyword>
<dbReference type="Gene3D" id="3.40.140.10">
    <property type="entry name" value="Cytidine Deaminase, domain 2"/>
    <property type="match status" value="1"/>
</dbReference>
<evidence type="ECO:0000256" key="15">
    <source>
        <dbReference type="RuleBase" id="RU364006"/>
    </source>
</evidence>
<dbReference type="PANTHER" id="PTHR11644:SF2">
    <property type="entry name" value="CYTIDINE DEAMINASE"/>
    <property type="match status" value="1"/>
</dbReference>
<evidence type="ECO:0000256" key="14">
    <source>
        <dbReference type="PIRSR" id="PIRSR606262-3"/>
    </source>
</evidence>
<evidence type="ECO:0000256" key="2">
    <source>
        <dbReference type="ARBA" id="ARBA00003949"/>
    </source>
</evidence>
<evidence type="ECO:0000259" key="16">
    <source>
        <dbReference type="PROSITE" id="PS51747"/>
    </source>
</evidence>
<dbReference type="GO" id="GO:0004126">
    <property type="term" value="F:cytidine deaminase activity"/>
    <property type="evidence" value="ECO:0007669"/>
    <property type="project" value="UniProtKB-UniRule"/>
</dbReference>
<dbReference type="InterPro" id="IPR016193">
    <property type="entry name" value="Cytidine_deaminase-like"/>
</dbReference>
<gene>
    <name evidence="17" type="ORF">BXY39_0056</name>
</gene>
<evidence type="ECO:0000256" key="1">
    <source>
        <dbReference type="ARBA" id="ARBA00001947"/>
    </source>
</evidence>
<feature type="binding site" evidence="14">
    <location>
        <position position="123"/>
    </location>
    <ligand>
        <name>Zn(2+)</name>
        <dbReference type="ChEBI" id="CHEBI:29105"/>
        <note>catalytic</note>
    </ligand>
</feature>
<dbReference type="RefSeq" id="WP_121936846.1">
    <property type="nucleotide sequence ID" value="NZ_REFR01000001.1"/>
</dbReference>
<dbReference type="SUPFAM" id="SSF53927">
    <property type="entry name" value="Cytidine deaminase-like"/>
    <property type="match status" value="1"/>
</dbReference>
<evidence type="ECO:0000256" key="4">
    <source>
        <dbReference type="ARBA" id="ARBA00012783"/>
    </source>
</evidence>
<evidence type="ECO:0000256" key="11">
    <source>
        <dbReference type="ARBA" id="ARBA00049558"/>
    </source>
</evidence>
<dbReference type="GO" id="GO:0072527">
    <property type="term" value="P:pyrimidine-containing compound metabolic process"/>
    <property type="evidence" value="ECO:0007669"/>
    <property type="project" value="UniProtKB-ARBA"/>
</dbReference>
<evidence type="ECO:0000256" key="12">
    <source>
        <dbReference type="PIRSR" id="PIRSR606262-1"/>
    </source>
</evidence>
<dbReference type="Pfam" id="PF00383">
    <property type="entry name" value="dCMP_cyt_deam_1"/>
    <property type="match status" value="1"/>
</dbReference>
<dbReference type="PROSITE" id="PS00903">
    <property type="entry name" value="CYT_DCMP_DEAMINASES_1"/>
    <property type="match status" value="1"/>
</dbReference>
<keyword evidence="8 14" id="KW-0862">Zinc</keyword>
<dbReference type="EC" id="3.5.4.5" evidence="4 15"/>
<comment type="caution">
    <text evidence="17">The sequence shown here is derived from an EMBL/GenBank/DDBJ whole genome shotgun (WGS) entry which is preliminary data.</text>
</comment>